<comment type="similarity">
    <text evidence="2">Belongs to the major royal jelly protein family.</text>
</comment>
<dbReference type="SUPFAM" id="SSF101898">
    <property type="entry name" value="NHL repeat"/>
    <property type="match status" value="1"/>
</dbReference>
<gene>
    <name evidence="4" type="ORF">CLODIP_2_CD00027</name>
</gene>
<dbReference type="Proteomes" id="UP000494165">
    <property type="component" value="Unassembled WGS sequence"/>
</dbReference>
<protein>
    <recommendedName>
        <fullName evidence="6">Bee-milk protein</fullName>
    </recommendedName>
</protein>
<accession>A0A8S1DQJ5</accession>
<dbReference type="PANTHER" id="PTHR10009">
    <property type="entry name" value="PROTEIN YELLOW-RELATED"/>
    <property type="match status" value="1"/>
</dbReference>
<dbReference type="GO" id="GO:0005576">
    <property type="term" value="C:extracellular region"/>
    <property type="evidence" value="ECO:0007669"/>
    <property type="project" value="UniProtKB-SubCell"/>
</dbReference>
<proteinExistence type="inferred from homology"/>
<sequence length="380" mass="43663">MRLCPRSLWLFLKSLNTMSPFFVAIFLFGLCLANAINFTSVYEWDQLDFVWPSNKNGSIGQLEQYFNSSEVYFRYMAVFEERLFLSLDINLGIPATLVWLPTSDTSTAPPKLAPFPSWDLHKYHICDSIQWAKGMQVDTEGRLWVIDEGDSACPSKLWIFDLANNDTTERVHQFPETLVSHYYKKRFLSELVLDKTPDDYLAYFADYQSEYLIVYSLKTNKSGPIKTPGVKWQSLAVSPLNREARQLWYIIRRSDAKELYSVSVSELKKAGESAVVKLIGAWPGMPYKMVIDSANVLYAGVFNKNYLSKWNISEPFLEQRFHEVATLRAEWPFSLALDANDTLWVMERNESGVNNKHRLLNAAVGARSYLFNQSTALPTL</sequence>
<evidence type="ECO:0000313" key="5">
    <source>
        <dbReference type="Proteomes" id="UP000494165"/>
    </source>
</evidence>
<organism evidence="4 5">
    <name type="scientific">Cloeon dipterum</name>
    <dbReference type="NCBI Taxonomy" id="197152"/>
    <lineage>
        <taxon>Eukaryota</taxon>
        <taxon>Metazoa</taxon>
        <taxon>Ecdysozoa</taxon>
        <taxon>Arthropoda</taxon>
        <taxon>Hexapoda</taxon>
        <taxon>Insecta</taxon>
        <taxon>Pterygota</taxon>
        <taxon>Palaeoptera</taxon>
        <taxon>Ephemeroptera</taxon>
        <taxon>Pisciforma</taxon>
        <taxon>Baetidae</taxon>
        <taxon>Cloeon</taxon>
    </lineage>
</organism>
<dbReference type="InterPro" id="IPR017996">
    <property type="entry name" value="MRJP/yellow-related"/>
</dbReference>
<dbReference type="AlphaFoldDB" id="A0A8S1DQJ5"/>
<dbReference type="PANTHER" id="PTHR10009:SF18">
    <property type="entry name" value="PROTEIN YELLOW-LIKE PROTEIN"/>
    <property type="match status" value="1"/>
</dbReference>
<dbReference type="EMBL" id="CADEPI010000303">
    <property type="protein sequence ID" value="CAB3383300.1"/>
    <property type="molecule type" value="Genomic_DNA"/>
</dbReference>
<comment type="caution">
    <text evidence="4">The sequence shown here is derived from an EMBL/GenBank/DDBJ whole genome shotgun (WGS) entry which is preliminary data.</text>
</comment>
<dbReference type="OrthoDB" id="9977471at2759"/>
<dbReference type="InterPro" id="IPR011042">
    <property type="entry name" value="6-blade_b-propeller_TolB-like"/>
</dbReference>
<reference evidence="4 5" key="1">
    <citation type="submission" date="2020-04" db="EMBL/GenBank/DDBJ databases">
        <authorList>
            <person name="Alioto T."/>
            <person name="Alioto T."/>
            <person name="Gomez Garrido J."/>
        </authorList>
    </citation>
    <scope>NUCLEOTIDE SEQUENCE [LARGE SCALE GENOMIC DNA]</scope>
</reference>
<evidence type="ECO:0000256" key="2">
    <source>
        <dbReference type="ARBA" id="ARBA00009127"/>
    </source>
</evidence>
<dbReference type="Gene3D" id="2.120.10.30">
    <property type="entry name" value="TolB, C-terminal domain"/>
    <property type="match status" value="1"/>
</dbReference>
<keyword evidence="3" id="KW-0964">Secreted</keyword>
<dbReference type="Pfam" id="PF03022">
    <property type="entry name" value="MRJP"/>
    <property type="match status" value="1"/>
</dbReference>
<evidence type="ECO:0000313" key="4">
    <source>
        <dbReference type="EMBL" id="CAB3383300.1"/>
    </source>
</evidence>
<evidence type="ECO:0000256" key="1">
    <source>
        <dbReference type="ARBA" id="ARBA00004613"/>
    </source>
</evidence>
<keyword evidence="5" id="KW-1185">Reference proteome</keyword>
<evidence type="ECO:0008006" key="6">
    <source>
        <dbReference type="Google" id="ProtNLM"/>
    </source>
</evidence>
<evidence type="ECO:0000256" key="3">
    <source>
        <dbReference type="ARBA" id="ARBA00022525"/>
    </source>
</evidence>
<name>A0A8S1DQJ5_9INSE</name>
<comment type="subcellular location">
    <subcellularLocation>
        <location evidence="1">Secreted</location>
    </subcellularLocation>
</comment>